<dbReference type="EMBL" id="CP144373">
    <property type="protein sequence ID" value="XCH47034.1"/>
    <property type="molecule type" value="Genomic_DNA"/>
</dbReference>
<dbReference type="KEGG" id="taut:V4D30_01860"/>
<evidence type="ECO:0000313" key="1">
    <source>
        <dbReference type="EMBL" id="XCH47034.1"/>
    </source>
</evidence>
<reference evidence="1" key="1">
    <citation type="submission" date="2024-01" db="EMBL/GenBank/DDBJ databases">
        <title>The first autotrophic representatives of the genus Thermodesulfovibrio.</title>
        <authorList>
            <person name="Maltseva A.I."/>
            <person name="Elcheninov A.G."/>
            <person name="Kublanov I.V."/>
            <person name="Lebedinsky A.V."/>
            <person name="Frolov E.N."/>
        </authorList>
    </citation>
    <scope>NUCLEOTIDE SEQUENCE</scope>
    <source>
        <strain evidence="1">3907-1M</strain>
    </source>
</reference>
<sequence length="187" mass="21657">MRTKIFLSLIFVLLLFINAFAEEPRPFGLIVGKTTKDEALSIMKKEGGRVVNSGYRIIKGDISNPNIEAFDFKGLSIENLSMARLWFFQGTLFQIVYYFPLSMNKDEFYVLYEQLKSKYGKPSKYVKPWLADGLAVWKFKDIEIKIIAPWVSSEVYVTYTHLPLSKKADQSDREVMQKETSKPKRGF</sequence>
<organism evidence="1">
    <name type="scientific">Thermodesulfovibrio autotrophicus</name>
    <dbReference type="NCBI Taxonomy" id="3118333"/>
    <lineage>
        <taxon>Bacteria</taxon>
        <taxon>Pseudomonadati</taxon>
        <taxon>Nitrospirota</taxon>
        <taxon>Thermodesulfovibrionia</taxon>
        <taxon>Thermodesulfovibrionales</taxon>
        <taxon>Thermodesulfovibrionaceae</taxon>
        <taxon>Thermodesulfovibrio</taxon>
    </lineage>
</organism>
<proteinExistence type="predicted"/>
<gene>
    <name evidence="1" type="ORF">V4D30_01860</name>
</gene>
<name>A0AAU8GXT6_9BACT</name>
<accession>A0AAU8GXT6</accession>
<dbReference type="AlphaFoldDB" id="A0AAU8GXT6"/>
<dbReference type="RefSeq" id="WP_353684561.1">
    <property type="nucleotide sequence ID" value="NZ_CP144373.1"/>
</dbReference>
<protein>
    <submittedName>
        <fullName evidence="1">Uncharacterized protein</fullName>
    </submittedName>
</protein>